<proteinExistence type="predicted"/>
<dbReference type="AlphaFoldDB" id="A0A9P6CFZ9"/>
<evidence type="ECO:0000313" key="2">
    <source>
        <dbReference type="Proteomes" id="UP000807353"/>
    </source>
</evidence>
<dbReference type="Proteomes" id="UP000807353">
    <property type="component" value="Unassembled WGS sequence"/>
</dbReference>
<sequence length="368" mass="41987">MVCEVRDLGRFVSKLSEVQQVSLRLMHPLIPEWESAVLGLLDTILLKSCTSLSVKNLESSTYAGSKPSLQLPPLTWPASMVFAAYRYFFEKPRRAPHLTTCNIQALPRFLLPFYEHALNASSITSLSFKHIFNAQKWAVFSERLYLPKLEHLSITHCAILAQPLETFFLRHSSISSLDLRHNSLMPLHPTRLAKGILPRLAKLQTSPDYITRYFPVTGTFPMMASISTTIGHKTHHFDRVNDLLGCIRTCRSDLTLTLTFGYSAGLETWLRGEEPQMRVEPTLHCVKALELDSWPNQGGFKESTLILIARWLALFPAVERISIHRRCFLDSTELNNLFFQHLKRALVPRIFDYNTTQAGLYISESRSI</sequence>
<name>A0A9P6CFZ9_9AGAR</name>
<dbReference type="InterPro" id="IPR032675">
    <property type="entry name" value="LRR_dom_sf"/>
</dbReference>
<accession>A0A9P6CFZ9</accession>
<keyword evidence="2" id="KW-1185">Reference proteome</keyword>
<comment type="caution">
    <text evidence="1">The sequence shown here is derived from an EMBL/GenBank/DDBJ whole genome shotgun (WGS) entry which is preliminary data.</text>
</comment>
<organism evidence="1 2">
    <name type="scientific">Collybia nuda</name>
    <dbReference type="NCBI Taxonomy" id="64659"/>
    <lineage>
        <taxon>Eukaryota</taxon>
        <taxon>Fungi</taxon>
        <taxon>Dikarya</taxon>
        <taxon>Basidiomycota</taxon>
        <taxon>Agaricomycotina</taxon>
        <taxon>Agaricomycetes</taxon>
        <taxon>Agaricomycetidae</taxon>
        <taxon>Agaricales</taxon>
        <taxon>Tricholomatineae</taxon>
        <taxon>Clitocybaceae</taxon>
        <taxon>Collybia</taxon>
    </lineage>
</organism>
<dbReference type="EMBL" id="MU150294">
    <property type="protein sequence ID" value="KAF9460720.1"/>
    <property type="molecule type" value="Genomic_DNA"/>
</dbReference>
<protein>
    <submittedName>
        <fullName evidence="1">Uncharacterized protein</fullName>
    </submittedName>
</protein>
<gene>
    <name evidence="1" type="ORF">BDZ94DRAFT_1323853</name>
</gene>
<evidence type="ECO:0000313" key="1">
    <source>
        <dbReference type="EMBL" id="KAF9460720.1"/>
    </source>
</evidence>
<dbReference type="SUPFAM" id="SSF52047">
    <property type="entry name" value="RNI-like"/>
    <property type="match status" value="1"/>
</dbReference>
<dbReference type="OrthoDB" id="2937708at2759"/>
<reference evidence="1" key="1">
    <citation type="submission" date="2020-11" db="EMBL/GenBank/DDBJ databases">
        <authorList>
            <consortium name="DOE Joint Genome Institute"/>
            <person name="Ahrendt S."/>
            <person name="Riley R."/>
            <person name="Andreopoulos W."/>
            <person name="Labutti K."/>
            <person name="Pangilinan J."/>
            <person name="Ruiz-Duenas F.J."/>
            <person name="Barrasa J.M."/>
            <person name="Sanchez-Garcia M."/>
            <person name="Camarero S."/>
            <person name="Miyauchi S."/>
            <person name="Serrano A."/>
            <person name="Linde D."/>
            <person name="Babiker R."/>
            <person name="Drula E."/>
            <person name="Ayuso-Fernandez I."/>
            <person name="Pacheco R."/>
            <person name="Padilla G."/>
            <person name="Ferreira P."/>
            <person name="Barriuso J."/>
            <person name="Kellner H."/>
            <person name="Castanera R."/>
            <person name="Alfaro M."/>
            <person name="Ramirez L."/>
            <person name="Pisabarro A.G."/>
            <person name="Kuo A."/>
            <person name="Tritt A."/>
            <person name="Lipzen A."/>
            <person name="He G."/>
            <person name="Yan M."/>
            <person name="Ng V."/>
            <person name="Cullen D."/>
            <person name="Martin F."/>
            <person name="Rosso M.-N."/>
            <person name="Henrissat B."/>
            <person name="Hibbett D."/>
            <person name="Martinez A.T."/>
            <person name="Grigoriev I.V."/>
        </authorList>
    </citation>
    <scope>NUCLEOTIDE SEQUENCE</scope>
    <source>
        <strain evidence="1">CBS 247.69</strain>
    </source>
</reference>
<dbReference type="Gene3D" id="3.80.10.10">
    <property type="entry name" value="Ribonuclease Inhibitor"/>
    <property type="match status" value="1"/>
</dbReference>